<name>A0A7Y0AHU1_9BACT</name>
<dbReference type="NCBIfam" id="TIGR01670">
    <property type="entry name" value="KdsC-phosphatas"/>
    <property type="match status" value="1"/>
</dbReference>
<dbReference type="SFLD" id="SFLDG01138">
    <property type="entry name" value="C1.6.2:_Deoxy-d-mannose-octulo"/>
    <property type="match status" value="1"/>
</dbReference>
<evidence type="ECO:0000256" key="4">
    <source>
        <dbReference type="ARBA" id="ARBA00022723"/>
    </source>
</evidence>
<dbReference type="InterPro" id="IPR050793">
    <property type="entry name" value="CMP-NeuNAc_synthase"/>
</dbReference>
<evidence type="ECO:0000313" key="8">
    <source>
        <dbReference type="EMBL" id="NML67661.1"/>
    </source>
</evidence>
<feature type="binding site" evidence="7">
    <location>
        <position position="19"/>
    </location>
    <ligand>
        <name>Mg(2+)</name>
        <dbReference type="ChEBI" id="CHEBI:18420"/>
    </ligand>
</feature>
<dbReference type="AlphaFoldDB" id="A0A7Y0AHU1"/>
<comment type="subunit">
    <text evidence="3">Homotetramer.</text>
</comment>
<dbReference type="GO" id="GO:0008781">
    <property type="term" value="F:N-acylneuraminate cytidylyltransferase activity"/>
    <property type="evidence" value="ECO:0007669"/>
    <property type="project" value="TreeGrafter"/>
</dbReference>
<reference evidence="8 9" key="1">
    <citation type="submission" date="2020-04" db="EMBL/GenBank/DDBJ databases">
        <title>Hymenobacter polaris sp. nov., isolated from Arctic soil.</title>
        <authorList>
            <person name="Dahal R.H."/>
        </authorList>
    </citation>
    <scope>NUCLEOTIDE SEQUENCE [LARGE SCALE GENOMIC DNA]</scope>
    <source>
        <strain evidence="8 9">RP-2-7</strain>
    </source>
</reference>
<dbReference type="InterPro" id="IPR036412">
    <property type="entry name" value="HAD-like_sf"/>
</dbReference>
<dbReference type="Pfam" id="PF08282">
    <property type="entry name" value="Hydrolase_3"/>
    <property type="match status" value="1"/>
</dbReference>
<evidence type="ECO:0000313" key="9">
    <source>
        <dbReference type="Proteomes" id="UP000559626"/>
    </source>
</evidence>
<evidence type="ECO:0000256" key="1">
    <source>
        <dbReference type="ARBA" id="ARBA00001946"/>
    </source>
</evidence>
<evidence type="ECO:0000256" key="6">
    <source>
        <dbReference type="ARBA" id="ARBA00022842"/>
    </source>
</evidence>
<feature type="binding site" evidence="7">
    <location>
        <position position="21"/>
    </location>
    <ligand>
        <name>substrate</name>
    </ligand>
</feature>
<dbReference type="SUPFAM" id="SSF56784">
    <property type="entry name" value="HAD-like"/>
    <property type="match status" value="1"/>
</dbReference>
<dbReference type="RefSeq" id="WP_169533312.1">
    <property type="nucleotide sequence ID" value="NZ_JABBGH010000003.1"/>
</dbReference>
<keyword evidence="6 7" id="KW-0460">Magnesium</keyword>
<keyword evidence="5 8" id="KW-0378">Hydrolase</keyword>
<gene>
    <name evidence="8" type="ORF">HHL22_20870</name>
</gene>
<dbReference type="Proteomes" id="UP000559626">
    <property type="component" value="Unassembled WGS sequence"/>
</dbReference>
<evidence type="ECO:0000256" key="2">
    <source>
        <dbReference type="ARBA" id="ARBA00005893"/>
    </source>
</evidence>
<evidence type="ECO:0000256" key="3">
    <source>
        <dbReference type="ARBA" id="ARBA00011881"/>
    </source>
</evidence>
<dbReference type="CDD" id="cd01630">
    <property type="entry name" value="HAD_KDO-like"/>
    <property type="match status" value="1"/>
</dbReference>
<dbReference type="GO" id="GO:0016788">
    <property type="term" value="F:hydrolase activity, acting on ester bonds"/>
    <property type="evidence" value="ECO:0007669"/>
    <property type="project" value="InterPro"/>
</dbReference>
<dbReference type="GO" id="GO:0046872">
    <property type="term" value="F:metal ion binding"/>
    <property type="evidence" value="ECO:0007669"/>
    <property type="project" value="UniProtKB-KW"/>
</dbReference>
<keyword evidence="4 7" id="KW-0479">Metal-binding</keyword>
<feature type="binding site" evidence="7">
    <location>
        <position position="112"/>
    </location>
    <ligand>
        <name>Mg(2+)</name>
        <dbReference type="ChEBI" id="CHEBI:18420"/>
    </ligand>
</feature>
<sequence>MKHADLTAKARRIKLLLTDCDGVLTDGGVYYGESGEVLKRFNIRDGMGVERLRAVGVETGIVTGERSPSVQKRAEKLKINELHLGIKDKATLLGEITARLGLGADEVAFLGDDTNDVEVLGLVGLAACPGDATRFAREAADYRCRARGGHGAFRELAELIISAHGGNAPDEKTSE</sequence>
<comment type="similarity">
    <text evidence="2">Belongs to the KdsC family.</text>
</comment>
<comment type="caution">
    <text evidence="8">The sequence shown here is derived from an EMBL/GenBank/DDBJ whole genome shotgun (WGS) entry which is preliminary data.</text>
</comment>
<dbReference type="InterPro" id="IPR023214">
    <property type="entry name" value="HAD_sf"/>
</dbReference>
<evidence type="ECO:0000256" key="5">
    <source>
        <dbReference type="ARBA" id="ARBA00022801"/>
    </source>
</evidence>
<dbReference type="InterPro" id="IPR010023">
    <property type="entry name" value="KdsC_fam"/>
</dbReference>
<protein>
    <submittedName>
        <fullName evidence="8">HAD-IIIA family hydrolase</fullName>
    </submittedName>
</protein>
<dbReference type="SFLD" id="SFLDS00003">
    <property type="entry name" value="Haloacid_Dehalogenase"/>
    <property type="match status" value="1"/>
</dbReference>
<evidence type="ECO:0000256" key="7">
    <source>
        <dbReference type="PIRSR" id="PIRSR006118-2"/>
    </source>
</evidence>
<organism evidence="8 9">
    <name type="scientific">Hymenobacter polaris</name>
    <dbReference type="NCBI Taxonomy" id="2682546"/>
    <lineage>
        <taxon>Bacteria</taxon>
        <taxon>Pseudomonadati</taxon>
        <taxon>Bacteroidota</taxon>
        <taxon>Cytophagia</taxon>
        <taxon>Cytophagales</taxon>
        <taxon>Hymenobacteraceae</taxon>
        <taxon>Hymenobacter</taxon>
    </lineage>
</organism>
<dbReference type="SFLD" id="SFLDG01136">
    <property type="entry name" value="C1.6:_Phosphoserine_Phosphatas"/>
    <property type="match status" value="1"/>
</dbReference>
<proteinExistence type="inferred from homology"/>
<dbReference type="Gene3D" id="3.40.50.1000">
    <property type="entry name" value="HAD superfamily/HAD-like"/>
    <property type="match status" value="1"/>
</dbReference>
<dbReference type="FunFam" id="3.40.50.1000:FF:000029">
    <property type="entry name" value="3-deoxy-D-manno-octulosonate 8-phosphate phosphatase KdsC"/>
    <property type="match status" value="1"/>
</dbReference>
<dbReference type="PANTHER" id="PTHR21485">
    <property type="entry name" value="HAD SUPERFAMILY MEMBERS CMAS AND KDSC"/>
    <property type="match status" value="1"/>
</dbReference>
<accession>A0A7Y0AHU1</accession>
<dbReference type="PANTHER" id="PTHR21485:SF3">
    <property type="entry name" value="N-ACYLNEURAMINATE CYTIDYLYLTRANSFERASE"/>
    <property type="match status" value="1"/>
</dbReference>
<dbReference type="PIRSF" id="PIRSF006118">
    <property type="entry name" value="KDO8-P_Ptase"/>
    <property type="match status" value="1"/>
</dbReference>
<dbReference type="EMBL" id="JABBGH010000003">
    <property type="protein sequence ID" value="NML67661.1"/>
    <property type="molecule type" value="Genomic_DNA"/>
</dbReference>
<comment type="cofactor">
    <cofactor evidence="1 7">
        <name>Mg(2+)</name>
        <dbReference type="ChEBI" id="CHEBI:18420"/>
    </cofactor>
</comment>
<keyword evidence="9" id="KW-1185">Reference proteome</keyword>